<evidence type="ECO:0000256" key="5">
    <source>
        <dbReference type="HAMAP-Rule" id="MF_00291"/>
    </source>
</evidence>
<evidence type="ECO:0000256" key="4">
    <source>
        <dbReference type="ARBA" id="ARBA00035256"/>
    </source>
</evidence>
<sequence>MANIISMKQLLEAGVHFGHQTRRWNPKMQQFIFMDRNGIHIIDLQQTVTRLNEAYKFVQQVAADGGTLLFVGTKKQAQEAVAEEAKRCGMFYVNHRWLGGMLTNFKTIQSRISYLRDLEARRDRGDFERLPKKEVQRLQDDIVRLERILGGIKDMRRLPSAIFIIDTRKERTAVMEARRLEIPIIALADTNCDPDEMDYPIPANDDAIRAVRLLCAKIADAAVEGRRELEAQQKDSDGTGIEAIEFEPAAPAAEPVASEAPTEPAAPVAEAAPAVEAAPAAEAPASETPEAAEPELVSKEAL</sequence>
<evidence type="ECO:0000313" key="7">
    <source>
        <dbReference type="EMBL" id="GCE11709.1"/>
    </source>
</evidence>
<protein>
    <recommendedName>
        <fullName evidence="4 5">Small ribosomal subunit protein uS2</fullName>
    </recommendedName>
</protein>
<dbReference type="InterPro" id="IPR005706">
    <property type="entry name" value="Ribosomal_uS2_bac/mit/plastid"/>
</dbReference>
<dbReference type="GO" id="GO:0006412">
    <property type="term" value="P:translation"/>
    <property type="evidence" value="ECO:0007669"/>
    <property type="project" value="UniProtKB-UniRule"/>
</dbReference>
<dbReference type="Gene3D" id="3.40.50.10490">
    <property type="entry name" value="Glucose-6-phosphate isomerase like protein, domain 1"/>
    <property type="match status" value="1"/>
</dbReference>
<comment type="caution">
    <text evidence="7">The sequence shown here is derived from an EMBL/GenBank/DDBJ whole genome shotgun (WGS) entry which is preliminary data.</text>
</comment>
<proteinExistence type="inferred from homology"/>
<keyword evidence="3 5" id="KW-0687">Ribonucleoprotein</keyword>
<organism evidence="7 8">
    <name type="scientific">Tengunoibacter tsumagoiensis</name>
    <dbReference type="NCBI Taxonomy" id="2014871"/>
    <lineage>
        <taxon>Bacteria</taxon>
        <taxon>Bacillati</taxon>
        <taxon>Chloroflexota</taxon>
        <taxon>Ktedonobacteria</taxon>
        <taxon>Ktedonobacterales</taxon>
        <taxon>Dictyobacteraceae</taxon>
        <taxon>Tengunoibacter</taxon>
    </lineage>
</organism>
<dbReference type="PANTHER" id="PTHR12534:SF0">
    <property type="entry name" value="SMALL RIBOSOMAL SUBUNIT PROTEIN US2M"/>
    <property type="match status" value="1"/>
</dbReference>
<gene>
    <name evidence="5" type="primary">rpsB</name>
    <name evidence="7" type="ORF">KTT_15680</name>
</gene>
<feature type="compositionally biased region" description="Low complexity" evidence="6">
    <location>
        <begin position="247"/>
        <end position="295"/>
    </location>
</feature>
<dbReference type="GO" id="GO:0022627">
    <property type="term" value="C:cytosolic small ribosomal subunit"/>
    <property type="evidence" value="ECO:0007669"/>
    <property type="project" value="TreeGrafter"/>
</dbReference>
<comment type="similarity">
    <text evidence="1 5">Belongs to the universal ribosomal protein uS2 family.</text>
</comment>
<dbReference type="NCBIfam" id="TIGR01011">
    <property type="entry name" value="rpsB_bact"/>
    <property type="match status" value="1"/>
</dbReference>
<dbReference type="Gene3D" id="1.10.287.610">
    <property type="entry name" value="Helix hairpin bin"/>
    <property type="match status" value="1"/>
</dbReference>
<dbReference type="PROSITE" id="PS00962">
    <property type="entry name" value="RIBOSOMAL_S2_1"/>
    <property type="match status" value="1"/>
</dbReference>
<dbReference type="AlphaFoldDB" id="A0A401ZXZ0"/>
<keyword evidence="2 5" id="KW-0689">Ribosomal protein</keyword>
<evidence type="ECO:0000256" key="3">
    <source>
        <dbReference type="ARBA" id="ARBA00023274"/>
    </source>
</evidence>
<keyword evidence="8" id="KW-1185">Reference proteome</keyword>
<dbReference type="InterPro" id="IPR018130">
    <property type="entry name" value="Ribosomal_uS2_CS"/>
</dbReference>
<reference evidence="8" key="1">
    <citation type="submission" date="2018-12" db="EMBL/GenBank/DDBJ databases">
        <title>Tengunoibacter tsumagoiensis gen. nov., sp. nov., Dictyobacter kobayashii sp. nov., D. alpinus sp. nov., and D. joshuensis sp. nov. and description of Dictyobacteraceae fam. nov. within the order Ktedonobacterales isolated from Tengu-no-mugimeshi.</title>
        <authorList>
            <person name="Wang C.M."/>
            <person name="Zheng Y."/>
            <person name="Sakai Y."/>
            <person name="Toyoda A."/>
            <person name="Minakuchi Y."/>
            <person name="Abe K."/>
            <person name="Yokota A."/>
            <person name="Yabe S."/>
        </authorList>
    </citation>
    <scope>NUCLEOTIDE SEQUENCE [LARGE SCALE GENOMIC DNA]</scope>
    <source>
        <strain evidence="8">Uno3</strain>
    </source>
</reference>
<dbReference type="InterPro" id="IPR001865">
    <property type="entry name" value="Ribosomal_uS2"/>
</dbReference>
<name>A0A401ZXZ0_9CHLR</name>
<feature type="region of interest" description="Disordered" evidence="6">
    <location>
        <begin position="245"/>
        <end position="302"/>
    </location>
</feature>
<dbReference type="FunFam" id="1.10.287.610:FF:000001">
    <property type="entry name" value="30S ribosomal protein S2"/>
    <property type="match status" value="1"/>
</dbReference>
<dbReference type="PRINTS" id="PR00395">
    <property type="entry name" value="RIBOSOMALS2"/>
</dbReference>
<evidence type="ECO:0000256" key="6">
    <source>
        <dbReference type="SAM" id="MobiDB-lite"/>
    </source>
</evidence>
<dbReference type="InterPro" id="IPR023591">
    <property type="entry name" value="Ribosomal_uS2_flav_dom_sf"/>
</dbReference>
<evidence type="ECO:0000256" key="1">
    <source>
        <dbReference type="ARBA" id="ARBA00006242"/>
    </source>
</evidence>
<evidence type="ECO:0000256" key="2">
    <source>
        <dbReference type="ARBA" id="ARBA00022980"/>
    </source>
</evidence>
<dbReference type="PANTHER" id="PTHR12534">
    <property type="entry name" value="30S RIBOSOMAL PROTEIN S2 PROKARYOTIC AND ORGANELLAR"/>
    <property type="match status" value="1"/>
</dbReference>
<dbReference type="Pfam" id="PF00318">
    <property type="entry name" value="Ribosomal_S2"/>
    <property type="match status" value="1"/>
</dbReference>
<evidence type="ECO:0000313" key="8">
    <source>
        <dbReference type="Proteomes" id="UP000287352"/>
    </source>
</evidence>
<dbReference type="GO" id="GO:0003735">
    <property type="term" value="F:structural constituent of ribosome"/>
    <property type="evidence" value="ECO:0007669"/>
    <property type="project" value="InterPro"/>
</dbReference>
<dbReference type="EMBL" id="BIFR01000001">
    <property type="protein sequence ID" value="GCE11709.1"/>
    <property type="molecule type" value="Genomic_DNA"/>
</dbReference>
<accession>A0A401ZXZ0</accession>
<dbReference type="HAMAP" id="MF_00291_B">
    <property type="entry name" value="Ribosomal_uS2_B"/>
    <property type="match status" value="1"/>
</dbReference>
<dbReference type="CDD" id="cd01425">
    <property type="entry name" value="RPS2"/>
    <property type="match status" value="1"/>
</dbReference>
<dbReference type="SUPFAM" id="SSF52313">
    <property type="entry name" value="Ribosomal protein S2"/>
    <property type="match status" value="1"/>
</dbReference>
<dbReference type="Proteomes" id="UP000287352">
    <property type="component" value="Unassembled WGS sequence"/>
</dbReference>